<evidence type="ECO:0000313" key="2">
    <source>
        <dbReference type="EMBL" id="MPC30767.1"/>
    </source>
</evidence>
<gene>
    <name evidence="2" type="primary">Vha68-2</name>
    <name evidence="2" type="ORF">E2C01_024036</name>
</gene>
<dbReference type="EMBL" id="VSRR010002315">
    <property type="protein sequence ID" value="MPC30767.1"/>
    <property type="molecule type" value="Genomic_DNA"/>
</dbReference>
<accession>A0A5B7EBJ6</accession>
<dbReference type="OrthoDB" id="1676488at2759"/>
<reference evidence="2 3" key="1">
    <citation type="submission" date="2019-05" db="EMBL/GenBank/DDBJ databases">
        <title>Another draft genome of Portunus trituberculatus and its Hox gene families provides insights of decapod evolution.</title>
        <authorList>
            <person name="Jeong J.-H."/>
            <person name="Song I."/>
            <person name="Kim S."/>
            <person name="Choi T."/>
            <person name="Kim D."/>
            <person name="Ryu S."/>
            <person name="Kim W."/>
        </authorList>
    </citation>
    <scope>NUCLEOTIDE SEQUENCE [LARGE SCALE GENOMIC DNA]</scope>
    <source>
        <tissue evidence="2">Muscle</tissue>
    </source>
</reference>
<dbReference type="AlphaFoldDB" id="A0A5B7EBJ6"/>
<sequence>MLLCSCVAMVLCVAVLLCVGVLPCPHTPLLRPPQVTWQIIRDSMGQILYELSSMKFKDTFKEGEAKVKKDFDEIYENIQLAFRNLED</sequence>
<dbReference type="Proteomes" id="UP000324222">
    <property type="component" value="Unassembled WGS sequence"/>
</dbReference>
<name>A0A5B7EBJ6_PORTR</name>
<comment type="caution">
    <text evidence="2">The sequence shown here is derived from an EMBL/GenBank/DDBJ whole genome shotgun (WGS) entry which is preliminary data.</text>
</comment>
<feature type="signal peptide" evidence="1">
    <location>
        <begin position="1"/>
        <end position="23"/>
    </location>
</feature>
<evidence type="ECO:0000256" key="1">
    <source>
        <dbReference type="SAM" id="SignalP"/>
    </source>
</evidence>
<evidence type="ECO:0000313" key="3">
    <source>
        <dbReference type="Proteomes" id="UP000324222"/>
    </source>
</evidence>
<protein>
    <submittedName>
        <fullName evidence="2">V-type proton ATPase catalytic subunit A</fullName>
    </submittedName>
</protein>
<organism evidence="2 3">
    <name type="scientific">Portunus trituberculatus</name>
    <name type="common">Swimming crab</name>
    <name type="synonym">Neptunus trituberculatus</name>
    <dbReference type="NCBI Taxonomy" id="210409"/>
    <lineage>
        <taxon>Eukaryota</taxon>
        <taxon>Metazoa</taxon>
        <taxon>Ecdysozoa</taxon>
        <taxon>Arthropoda</taxon>
        <taxon>Crustacea</taxon>
        <taxon>Multicrustacea</taxon>
        <taxon>Malacostraca</taxon>
        <taxon>Eumalacostraca</taxon>
        <taxon>Eucarida</taxon>
        <taxon>Decapoda</taxon>
        <taxon>Pleocyemata</taxon>
        <taxon>Brachyura</taxon>
        <taxon>Eubrachyura</taxon>
        <taxon>Portunoidea</taxon>
        <taxon>Portunidae</taxon>
        <taxon>Portuninae</taxon>
        <taxon>Portunus</taxon>
    </lineage>
</organism>
<keyword evidence="1" id="KW-0732">Signal</keyword>
<proteinExistence type="predicted"/>
<keyword evidence="3" id="KW-1185">Reference proteome</keyword>
<feature type="chain" id="PRO_5022859683" evidence="1">
    <location>
        <begin position="24"/>
        <end position="87"/>
    </location>
</feature>